<dbReference type="EMBL" id="JAMQKB010000004">
    <property type="protein sequence ID" value="MDC3424183.1"/>
    <property type="molecule type" value="Genomic_DNA"/>
</dbReference>
<dbReference type="Proteomes" id="UP001145050">
    <property type="component" value="Unassembled WGS sequence"/>
</dbReference>
<reference evidence="2" key="1">
    <citation type="submission" date="2022-06" db="EMBL/GenBank/DDBJ databases">
        <title>Aquibacillus sp. a new bacterium isolated from soil saline samples.</title>
        <authorList>
            <person name="Galisteo C."/>
            <person name="De La Haba R."/>
            <person name="Sanchez-Porro C."/>
            <person name="Ventosa A."/>
        </authorList>
    </citation>
    <scope>NUCLEOTIDE SEQUENCE</scope>
    <source>
        <strain evidence="2">3ASR75-11</strain>
    </source>
</reference>
<dbReference type="InterPro" id="IPR014747">
    <property type="entry name" value="Bac_photo_RC_H_C"/>
</dbReference>
<evidence type="ECO:0000259" key="1">
    <source>
        <dbReference type="Pfam" id="PF05239"/>
    </source>
</evidence>
<dbReference type="GO" id="GO:0019684">
    <property type="term" value="P:photosynthesis, light reaction"/>
    <property type="evidence" value="ECO:0007669"/>
    <property type="project" value="InterPro"/>
</dbReference>
<dbReference type="AlphaFoldDB" id="A0A9X3WSS8"/>
<name>A0A9X3WSS8_9BACI</name>
<feature type="domain" description="PRC-barrel" evidence="1">
    <location>
        <begin position="158"/>
        <end position="215"/>
    </location>
</feature>
<comment type="caution">
    <text evidence="2">The sequence shown here is derived from an EMBL/GenBank/DDBJ whole genome shotgun (WGS) entry which is preliminary data.</text>
</comment>
<gene>
    <name evidence="2" type="ORF">NC797_06635</name>
</gene>
<evidence type="ECO:0000313" key="3">
    <source>
        <dbReference type="Proteomes" id="UP001145050"/>
    </source>
</evidence>
<dbReference type="InterPro" id="IPR027275">
    <property type="entry name" value="PRC-brl_dom"/>
</dbReference>
<dbReference type="InterPro" id="IPR011033">
    <property type="entry name" value="PRC_barrel-like_sf"/>
</dbReference>
<evidence type="ECO:0000313" key="2">
    <source>
        <dbReference type="EMBL" id="MDC3424183.1"/>
    </source>
</evidence>
<dbReference type="Pfam" id="PF05239">
    <property type="entry name" value="PRC"/>
    <property type="match status" value="1"/>
</dbReference>
<organism evidence="2 3">
    <name type="scientific">Terrihalobacillus insolitus</name>
    <dbReference type="NCBI Taxonomy" id="2950438"/>
    <lineage>
        <taxon>Bacteria</taxon>
        <taxon>Bacillati</taxon>
        <taxon>Bacillota</taxon>
        <taxon>Bacilli</taxon>
        <taxon>Bacillales</taxon>
        <taxon>Bacillaceae</taxon>
        <taxon>Terrihalobacillus</taxon>
    </lineage>
</organism>
<dbReference type="SUPFAM" id="SSF50346">
    <property type="entry name" value="PRC-barrel domain"/>
    <property type="match status" value="2"/>
</dbReference>
<dbReference type="GO" id="GO:0030077">
    <property type="term" value="C:plasma membrane light-harvesting complex"/>
    <property type="evidence" value="ECO:0007669"/>
    <property type="project" value="InterPro"/>
</dbReference>
<accession>A0A9X3WSS8</accession>
<dbReference type="Gene3D" id="3.90.50.10">
    <property type="entry name" value="Photosynthetic Reaction Center, subunit H, domain 2"/>
    <property type="match status" value="2"/>
</dbReference>
<keyword evidence="3" id="KW-1185">Reference proteome</keyword>
<proteinExistence type="predicted"/>
<protein>
    <submittedName>
        <fullName evidence="2">PRC-barrel domain-containing protein</fullName>
    </submittedName>
</protein>
<sequence>MNIQATDGELGGVRDLYFDDQYWTVRYLVVDTRKWLPGKKVLLSPISFDHVDMENNTVNVFATKETVKNAPHQLDDAPVSKQTEQHLANYYGWPTYWSGLGLGAWGGYDNPYAFGDAYNNGLIQNNVSADDLGDDHLRSTNHIKGDFTGYRIEALDGEIGHVSDFAIDETNWKIEYLVVETRNWLLGEFVLIATGWVKEINWEDKKVLINLTKEQVKQGAELDPDSNRPIIRHDEEQVYASTRKQNIE</sequence>